<dbReference type="InParanoid" id="A0A6P7H4Y3"/>
<protein>
    <submittedName>
        <fullName evidence="2">Uncharacterized protein LOC114347061</fullName>
    </submittedName>
</protein>
<gene>
    <name evidence="2" type="primary">LOC114347061</name>
</gene>
<proteinExistence type="predicted"/>
<dbReference type="RefSeq" id="XP_028153597.1">
    <property type="nucleotide sequence ID" value="XM_028297796.1"/>
</dbReference>
<organism evidence="2">
    <name type="scientific">Diabrotica virgifera virgifera</name>
    <name type="common">western corn rootworm</name>
    <dbReference type="NCBI Taxonomy" id="50390"/>
    <lineage>
        <taxon>Eukaryota</taxon>
        <taxon>Metazoa</taxon>
        <taxon>Ecdysozoa</taxon>
        <taxon>Arthropoda</taxon>
        <taxon>Hexapoda</taxon>
        <taxon>Insecta</taxon>
        <taxon>Pterygota</taxon>
        <taxon>Neoptera</taxon>
        <taxon>Endopterygota</taxon>
        <taxon>Coleoptera</taxon>
        <taxon>Polyphaga</taxon>
        <taxon>Cucujiformia</taxon>
        <taxon>Chrysomeloidea</taxon>
        <taxon>Chrysomelidae</taxon>
        <taxon>Galerucinae</taxon>
        <taxon>Diabroticina</taxon>
        <taxon>Diabroticites</taxon>
        <taxon>Diabrotica</taxon>
    </lineage>
</organism>
<feature type="compositionally biased region" description="Basic residues" evidence="1">
    <location>
        <begin position="73"/>
        <end position="88"/>
    </location>
</feature>
<reference evidence="2" key="1">
    <citation type="submission" date="2025-08" db="UniProtKB">
        <authorList>
            <consortium name="RefSeq"/>
        </authorList>
    </citation>
    <scope>IDENTIFICATION</scope>
    <source>
        <tissue evidence="2">Whole insect</tissue>
    </source>
</reference>
<accession>A0A6P7H4Y3</accession>
<sequence>QDNCRAEIYCNKVDDALLDSLKTEIKEEPDRESTQDTFDDSDLNEYSLKIEIEENETKFMPYEEKQMNEKGTTIRRRTRTSIPKKRKQPQIIQPTDSVASVLERYLESTVAANANSGGNILRQFFIAMADTAQSFPPALQIEVSRRFSILYKKQN</sequence>
<feature type="non-terminal residue" evidence="2">
    <location>
        <position position="1"/>
    </location>
</feature>
<feature type="region of interest" description="Disordered" evidence="1">
    <location>
        <begin position="63"/>
        <end position="92"/>
    </location>
</feature>
<evidence type="ECO:0000256" key="1">
    <source>
        <dbReference type="SAM" id="MobiDB-lite"/>
    </source>
</evidence>
<dbReference type="AlphaFoldDB" id="A0A6P7H4Y3"/>
<evidence type="ECO:0000313" key="2">
    <source>
        <dbReference type="RefSeq" id="XP_028153597.1"/>
    </source>
</evidence>
<name>A0A6P7H4Y3_DIAVI</name>